<feature type="domain" description="Phosphoribosyltransferase" evidence="16">
    <location>
        <begin position="6"/>
        <end position="208"/>
    </location>
</feature>
<dbReference type="Gene3D" id="3.40.50.2020">
    <property type="match status" value="1"/>
</dbReference>
<keyword evidence="4 15" id="KW-0021">Allosteric enzyme</keyword>
<comment type="catalytic activity">
    <reaction evidence="11 15">
        <text>UMP + diphosphate = 5-phospho-alpha-D-ribose 1-diphosphate + uracil</text>
        <dbReference type="Rhea" id="RHEA:13017"/>
        <dbReference type="ChEBI" id="CHEBI:17568"/>
        <dbReference type="ChEBI" id="CHEBI:33019"/>
        <dbReference type="ChEBI" id="CHEBI:57865"/>
        <dbReference type="ChEBI" id="CHEBI:58017"/>
        <dbReference type="EC" id="2.4.2.9"/>
    </reaction>
</comment>
<feature type="binding site" evidence="15">
    <location>
        <begin position="131"/>
        <end position="139"/>
    </location>
    <ligand>
        <name>5-phospho-alpha-D-ribose 1-diphosphate</name>
        <dbReference type="ChEBI" id="CHEBI:58017"/>
    </ligand>
</feature>
<accession>A0A1I5V3I1</accession>
<dbReference type="InterPro" id="IPR034332">
    <property type="entry name" value="Upp_B"/>
</dbReference>
<comment type="function">
    <text evidence="12 15">Catalyzes the conversion of uracil and 5-phospho-alpha-D-ribose 1-diphosphate (PRPP) to UMP and diphosphate.</text>
</comment>
<keyword evidence="7 15" id="KW-0547">Nucleotide-binding</keyword>
<evidence type="ECO:0000256" key="1">
    <source>
        <dbReference type="ARBA" id="ARBA00005180"/>
    </source>
</evidence>
<dbReference type="SUPFAM" id="SSF53271">
    <property type="entry name" value="PRTase-like"/>
    <property type="match status" value="1"/>
</dbReference>
<dbReference type="NCBIfam" id="TIGR01091">
    <property type="entry name" value="upp"/>
    <property type="match status" value="1"/>
</dbReference>
<dbReference type="UniPathway" id="UPA00574">
    <property type="reaction ID" value="UER00636"/>
</dbReference>
<dbReference type="InterPro" id="IPR000836">
    <property type="entry name" value="PRTase_dom"/>
</dbReference>
<evidence type="ECO:0000313" key="18">
    <source>
        <dbReference type="Proteomes" id="UP000199136"/>
    </source>
</evidence>
<evidence type="ECO:0000256" key="7">
    <source>
        <dbReference type="ARBA" id="ARBA00022741"/>
    </source>
</evidence>
<dbReference type="GO" id="GO:0006223">
    <property type="term" value="P:uracil salvage"/>
    <property type="evidence" value="ECO:0007669"/>
    <property type="project" value="InterPro"/>
</dbReference>
<evidence type="ECO:0000256" key="10">
    <source>
        <dbReference type="ARBA" id="ARBA00031082"/>
    </source>
</evidence>
<dbReference type="OrthoDB" id="9781675at2"/>
<protein>
    <recommendedName>
        <fullName evidence="13 15">Uracil phosphoribosyltransferase</fullName>
        <ecNumber evidence="3 15">2.4.2.9</ecNumber>
    </recommendedName>
    <alternativeName>
        <fullName evidence="10 15">UMP pyrophosphorylase</fullName>
    </alternativeName>
    <alternativeName>
        <fullName evidence="14 15">UPRTase</fullName>
    </alternativeName>
</protein>
<evidence type="ECO:0000256" key="4">
    <source>
        <dbReference type="ARBA" id="ARBA00022533"/>
    </source>
</evidence>
<dbReference type="InterPro" id="IPR005765">
    <property type="entry name" value="UPRT"/>
</dbReference>
<feature type="binding site" evidence="15">
    <location>
        <position position="79"/>
    </location>
    <ligand>
        <name>5-phospho-alpha-D-ribose 1-diphosphate</name>
        <dbReference type="ChEBI" id="CHEBI:58017"/>
    </ligand>
</feature>
<keyword evidence="6 15" id="KW-0808">Transferase</keyword>
<dbReference type="CDD" id="cd06223">
    <property type="entry name" value="PRTases_typeI"/>
    <property type="match status" value="1"/>
</dbReference>
<evidence type="ECO:0000256" key="6">
    <source>
        <dbReference type="ARBA" id="ARBA00022679"/>
    </source>
</evidence>
<dbReference type="InterPro" id="IPR029057">
    <property type="entry name" value="PRTase-like"/>
</dbReference>
<dbReference type="GO" id="GO:0044206">
    <property type="term" value="P:UMP salvage"/>
    <property type="evidence" value="ECO:0007669"/>
    <property type="project" value="UniProtKB-UniRule"/>
</dbReference>
<dbReference type="Pfam" id="PF14681">
    <property type="entry name" value="UPRTase"/>
    <property type="match status" value="1"/>
</dbReference>
<organism evidence="17 18">
    <name type="scientific">Desemzia incerta</name>
    <dbReference type="NCBI Taxonomy" id="82801"/>
    <lineage>
        <taxon>Bacteria</taxon>
        <taxon>Bacillati</taxon>
        <taxon>Bacillota</taxon>
        <taxon>Bacilli</taxon>
        <taxon>Lactobacillales</taxon>
        <taxon>Carnobacteriaceae</taxon>
        <taxon>Desemzia</taxon>
    </lineage>
</organism>
<evidence type="ECO:0000256" key="8">
    <source>
        <dbReference type="ARBA" id="ARBA00022842"/>
    </source>
</evidence>
<dbReference type="InterPro" id="IPR050054">
    <property type="entry name" value="UPRTase/APRTase"/>
</dbReference>
<evidence type="ECO:0000256" key="14">
    <source>
        <dbReference type="ARBA" id="ARBA00079807"/>
    </source>
</evidence>
<reference evidence="17 18" key="1">
    <citation type="submission" date="2016-10" db="EMBL/GenBank/DDBJ databases">
        <authorList>
            <person name="de Groot N.N."/>
        </authorList>
    </citation>
    <scope>NUCLEOTIDE SEQUENCE [LARGE SCALE GENOMIC DNA]</scope>
    <source>
        <strain evidence="17 18">DSM 20581</strain>
    </source>
</reference>
<evidence type="ECO:0000313" key="17">
    <source>
        <dbReference type="EMBL" id="SFQ01877.1"/>
    </source>
</evidence>
<gene>
    <name evidence="15" type="primary">upp</name>
    <name evidence="17" type="ORF">SAMN04488506_0329</name>
</gene>
<proteinExistence type="inferred from homology"/>
<comment type="similarity">
    <text evidence="2 15">Belongs to the UPRTase family.</text>
</comment>
<keyword evidence="18" id="KW-1185">Reference proteome</keyword>
<comment type="pathway">
    <text evidence="1 15">Pyrimidine metabolism; UMP biosynthesis via salvage pathway; UMP from uracil: step 1/1.</text>
</comment>
<evidence type="ECO:0000256" key="15">
    <source>
        <dbReference type="HAMAP-Rule" id="MF_01218"/>
    </source>
</evidence>
<feature type="binding site" evidence="15">
    <location>
        <position position="194"/>
    </location>
    <ligand>
        <name>uracil</name>
        <dbReference type="ChEBI" id="CHEBI:17568"/>
    </ligand>
</feature>
<sequence>MAKLEVMDHPLIQHKLTIIRDKNTGTKVFREVVNEIARLMAYEVSRDMPLQDVEIETPLVKSVQKEIAGKKVAIIPILRAGLGMVDGMLDLIPAAKVGHVGMYRDHETFEPVEYFVKLPSDIKERQLLVVDPMLATGGSAIAAIDSLKKRGATIIKFVCLVAAPEGIKALQEAHPDVDIYTASLDEKLNENGYILPGLGDAGDRLFGTL</sequence>
<dbReference type="GO" id="GO:0000287">
    <property type="term" value="F:magnesium ion binding"/>
    <property type="evidence" value="ECO:0007669"/>
    <property type="project" value="UniProtKB-UniRule"/>
</dbReference>
<comment type="activity regulation">
    <text evidence="15">Allosterically activated by GTP.</text>
</comment>
<dbReference type="NCBIfam" id="NF001097">
    <property type="entry name" value="PRK00129.1"/>
    <property type="match status" value="1"/>
</dbReference>
<evidence type="ECO:0000256" key="3">
    <source>
        <dbReference type="ARBA" id="ARBA00011894"/>
    </source>
</evidence>
<dbReference type="GO" id="GO:0005525">
    <property type="term" value="F:GTP binding"/>
    <property type="evidence" value="ECO:0007669"/>
    <property type="project" value="UniProtKB-KW"/>
</dbReference>
<dbReference type="FunFam" id="3.40.50.2020:FF:000003">
    <property type="entry name" value="Uracil phosphoribosyltransferase"/>
    <property type="match status" value="1"/>
</dbReference>
<dbReference type="GO" id="GO:0004845">
    <property type="term" value="F:uracil phosphoribosyltransferase activity"/>
    <property type="evidence" value="ECO:0007669"/>
    <property type="project" value="UniProtKB-UniRule"/>
</dbReference>
<evidence type="ECO:0000256" key="5">
    <source>
        <dbReference type="ARBA" id="ARBA00022676"/>
    </source>
</evidence>
<feature type="binding site" evidence="15">
    <location>
        <position position="200"/>
    </location>
    <ligand>
        <name>5-phospho-alpha-D-ribose 1-diphosphate</name>
        <dbReference type="ChEBI" id="CHEBI:58017"/>
    </ligand>
</feature>
<name>A0A1I5V3I1_9LACT</name>
<feature type="binding site" evidence="15">
    <location>
        <begin position="199"/>
        <end position="201"/>
    </location>
    <ligand>
        <name>uracil</name>
        <dbReference type="ChEBI" id="CHEBI:17568"/>
    </ligand>
</feature>
<keyword evidence="5 15" id="KW-0328">Glycosyltransferase</keyword>
<dbReference type="Proteomes" id="UP000199136">
    <property type="component" value="Unassembled WGS sequence"/>
</dbReference>
<comment type="cofactor">
    <cofactor evidence="15">
        <name>Mg(2+)</name>
        <dbReference type="ChEBI" id="CHEBI:18420"/>
    </cofactor>
    <text evidence="15">Binds 1 Mg(2+) ion per subunit. The magnesium is bound as Mg-PRPP.</text>
</comment>
<dbReference type="STRING" id="82801.SAMN04488506_0329"/>
<dbReference type="PANTHER" id="PTHR32315:SF4">
    <property type="entry name" value="URACIL PHOSPHORIBOSYLTRANSFERASE, CHLOROPLASTIC"/>
    <property type="match status" value="1"/>
</dbReference>
<keyword evidence="9 15" id="KW-0342">GTP-binding</keyword>
<keyword evidence="8 15" id="KW-0460">Magnesium</keyword>
<feature type="binding site" evidence="15">
    <location>
        <position position="104"/>
    </location>
    <ligand>
        <name>5-phospho-alpha-D-ribose 1-diphosphate</name>
        <dbReference type="ChEBI" id="CHEBI:58017"/>
    </ligand>
</feature>
<dbReference type="EMBL" id="FOXW01000001">
    <property type="protein sequence ID" value="SFQ01877.1"/>
    <property type="molecule type" value="Genomic_DNA"/>
</dbReference>
<evidence type="ECO:0000256" key="11">
    <source>
        <dbReference type="ARBA" id="ARBA00052919"/>
    </source>
</evidence>
<dbReference type="HAMAP" id="MF_01218_B">
    <property type="entry name" value="Upp_B"/>
    <property type="match status" value="1"/>
</dbReference>
<dbReference type="GO" id="GO:0005737">
    <property type="term" value="C:cytoplasm"/>
    <property type="evidence" value="ECO:0007669"/>
    <property type="project" value="UniProtKB-ARBA"/>
</dbReference>
<evidence type="ECO:0000256" key="13">
    <source>
        <dbReference type="ARBA" id="ARBA00072146"/>
    </source>
</evidence>
<evidence type="ECO:0000256" key="2">
    <source>
        <dbReference type="ARBA" id="ARBA00009516"/>
    </source>
</evidence>
<evidence type="ECO:0000256" key="12">
    <source>
        <dbReference type="ARBA" id="ARBA00056901"/>
    </source>
</evidence>
<evidence type="ECO:0000256" key="9">
    <source>
        <dbReference type="ARBA" id="ARBA00023134"/>
    </source>
</evidence>
<dbReference type="RefSeq" id="WP_092479403.1">
    <property type="nucleotide sequence ID" value="NZ_CP126128.1"/>
</dbReference>
<dbReference type="AlphaFoldDB" id="A0A1I5V3I1"/>
<dbReference type="PANTHER" id="PTHR32315">
    <property type="entry name" value="ADENINE PHOSPHORIBOSYLTRANSFERASE"/>
    <property type="match status" value="1"/>
</dbReference>
<dbReference type="EC" id="2.4.2.9" evidence="3 15"/>
<evidence type="ECO:0000259" key="16">
    <source>
        <dbReference type="Pfam" id="PF14681"/>
    </source>
</evidence>